<gene>
    <name evidence="2" type="ORF">BXY_32780</name>
</gene>
<dbReference type="AlphaFoldDB" id="D6D1I0"/>
<sequence length="272" mass="31837">MINLIYIKMKYSSILLIIAFVSIAQQFYGQEKYTIWGELPDHSLDNSYLRLVNNSAIGQEYERMKHSFIDSILVVDGKFHYEGVLSQKPFLAYLSSARTGRNMLDLGLYFIVEPGNIHIRIANWADKGIVSGTPINDDYNRCIIEQQKKVDRERSLQNRSASFRDAYIHANECRLFFLEKYAQYPDVVRFHLSFLLNGRRASKDPDFPKYLRILDRMPKADRDILLAWRDYTIKREEYREKTKPLLDSIRDNAPRFIETIPSSSSSTTIKNE</sequence>
<organism evidence="2 3">
    <name type="scientific">Bacteroides xylanisolvens XB1A</name>
    <dbReference type="NCBI Taxonomy" id="657309"/>
    <lineage>
        <taxon>Bacteria</taxon>
        <taxon>Pseudomonadati</taxon>
        <taxon>Bacteroidota</taxon>
        <taxon>Bacteroidia</taxon>
        <taxon>Bacteroidales</taxon>
        <taxon>Bacteroidaceae</taxon>
        <taxon>Bacteroides</taxon>
    </lineage>
</organism>
<proteinExistence type="predicted"/>
<reference evidence="2 3" key="2">
    <citation type="submission" date="2010-03" db="EMBL/GenBank/DDBJ databases">
        <authorList>
            <person name="Pajon A."/>
        </authorList>
    </citation>
    <scope>NUCLEOTIDE SEQUENCE [LARGE SCALE GENOMIC DNA]</scope>
    <source>
        <strain evidence="2 3">XB1A</strain>
    </source>
</reference>
<reference evidence="2 3" key="1">
    <citation type="submission" date="2010-03" db="EMBL/GenBank/DDBJ databases">
        <title>The genome sequence of Bacteriodes xylanisolvens XB1A.</title>
        <authorList>
            <consortium name="metaHIT consortium -- http://www.metahit.eu/"/>
            <person name="Pajon A."/>
            <person name="Turner K."/>
            <person name="Parkhill J."/>
            <person name="Bernalier A."/>
        </authorList>
    </citation>
    <scope>NUCLEOTIDE SEQUENCE [LARGE SCALE GENOMIC DNA]</scope>
    <source>
        <strain evidence="2 3">XB1A</strain>
    </source>
</reference>
<name>D6D1I0_9BACE</name>
<dbReference type="InterPro" id="IPR025380">
    <property type="entry name" value="DUF4369"/>
</dbReference>
<dbReference type="eggNOG" id="ENOG50305H8">
    <property type="taxonomic scope" value="Bacteria"/>
</dbReference>
<dbReference type="PATRIC" id="fig|657309.4.peg.2106"/>
<dbReference type="HOGENOM" id="CLU_1021804_0_0_10"/>
<dbReference type="Proteomes" id="UP000008795">
    <property type="component" value="Chromosome"/>
</dbReference>
<evidence type="ECO:0000259" key="1">
    <source>
        <dbReference type="Pfam" id="PF14289"/>
    </source>
</evidence>
<dbReference type="EMBL" id="FP929033">
    <property type="protein sequence ID" value="CBK68282.1"/>
    <property type="molecule type" value="Genomic_DNA"/>
</dbReference>
<dbReference type="Pfam" id="PF14289">
    <property type="entry name" value="DUF4369"/>
    <property type="match status" value="1"/>
</dbReference>
<evidence type="ECO:0000313" key="3">
    <source>
        <dbReference type="Proteomes" id="UP000008795"/>
    </source>
</evidence>
<evidence type="ECO:0000313" key="2">
    <source>
        <dbReference type="EMBL" id="CBK68282.1"/>
    </source>
</evidence>
<dbReference type="KEGG" id="bxy:BXY_32780"/>
<feature type="domain" description="DUF4369" evidence="1">
    <location>
        <begin position="33"/>
        <end position="139"/>
    </location>
</feature>
<accession>D6D1I0</accession>
<protein>
    <recommendedName>
        <fullName evidence="1">DUF4369 domain-containing protein</fullName>
    </recommendedName>
</protein>